<dbReference type="EMBL" id="KN831991">
    <property type="protein sequence ID" value="KIO01007.1"/>
    <property type="molecule type" value="Genomic_DNA"/>
</dbReference>
<evidence type="ECO:0000313" key="1">
    <source>
        <dbReference type="EMBL" id="KIO01007.1"/>
    </source>
</evidence>
<accession>A0A0C3JU75</accession>
<evidence type="ECO:0000313" key="2">
    <source>
        <dbReference type="Proteomes" id="UP000054217"/>
    </source>
</evidence>
<dbReference type="InParanoid" id="A0A0C3JU75"/>
<dbReference type="AlphaFoldDB" id="A0A0C3JU75"/>
<name>A0A0C3JU75_PISTI</name>
<reference evidence="1 2" key="1">
    <citation type="submission" date="2014-04" db="EMBL/GenBank/DDBJ databases">
        <authorList>
            <consortium name="DOE Joint Genome Institute"/>
            <person name="Kuo A."/>
            <person name="Kohler A."/>
            <person name="Costa M.D."/>
            <person name="Nagy L.G."/>
            <person name="Floudas D."/>
            <person name="Copeland A."/>
            <person name="Barry K.W."/>
            <person name="Cichocki N."/>
            <person name="Veneault-Fourrey C."/>
            <person name="LaButti K."/>
            <person name="Lindquist E.A."/>
            <person name="Lipzen A."/>
            <person name="Lundell T."/>
            <person name="Morin E."/>
            <person name="Murat C."/>
            <person name="Sun H."/>
            <person name="Tunlid A."/>
            <person name="Henrissat B."/>
            <person name="Grigoriev I.V."/>
            <person name="Hibbett D.S."/>
            <person name="Martin F."/>
            <person name="Nordberg H.P."/>
            <person name="Cantor M.N."/>
            <person name="Hua S.X."/>
        </authorList>
    </citation>
    <scope>NUCLEOTIDE SEQUENCE [LARGE SCALE GENOMIC DNA]</scope>
    <source>
        <strain evidence="1 2">Marx 270</strain>
    </source>
</reference>
<organism evidence="1 2">
    <name type="scientific">Pisolithus tinctorius Marx 270</name>
    <dbReference type="NCBI Taxonomy" id="870435"/>
    <lineage>
        <taxon>Eukaryota</taxon>
        <taxon>Fungi</taxon>
        <taxon>Dikarya</taxon>
        <taxon>Basidiomycota</taxon>
        <taxon>Agaricomycotina</taxon>
        <taxon>Agaricomycetes</taxon>
        <taxon>Agaricomycetidae</taxon>
        <taxon>Boletales</taxon>
        <taxon>Sclerodermatineae</taxon>
        <taxon>Pisolithaceae</taxon>
        <taxon>Pisolithus</taxon>
    </lineage>
</organism>
<dbReference type="HOGENOM" id="CLU_1886601_0_0_1"/>
<dbReference type="Proteomes" id="UP000054217">
    <property type="component" value="Unassembled WGS sequence"/>
</dbReference>
<reference evidence="2" key="2">
    <citation type="submission" date="2015-01" db="EMBL/GenBank/DDBJ databases">
        <title>Evolutionary Origins and Diversification of the Mycorrhizal Mutualists.</title>
        <authorList>
            <consortium name="DOE Joint Genome Institute"/>
            <consortium name="Mycorrhizal Genomics Consortium"/>
            <person name="Kohler A."/>
            <person name="Kuo A."/>
            <person name="Nagy L.G."/>
            <person name="Floudas D."/>
            <person name="Copeland A."/>
            <person name="Barry K.W."/>
            <person name="Cichocki N."/>
            <person name="Veneault-Fourrey C."/>
            <person name="LaButti K."/>
            <person name="Lindquist E.A."/>
            <person name="Lipzen A."/>
            <person name="Lundell T."/>
            <person name="Morin E."/>
            <person name="Murat C."/>
            <person name="Riley R."/>
            <person name="Ohm R."/>
            <person name="Sun H."/>
            <person name="Tunlid A."/>
            <person name="Henrissat B."/>
            <person name="Grigoriev I.V."/>
            <person name="Hibbett D.S."/>
            <person name="Martin F."/>
        </authorList>
    </citation>
    <scope>NUCLEOTIDE SEQUENCE [LARGE SCALE GENOMIC DNA]</scope>
    <source>
        <strain evidence="2">Marx 270</strain>
    </source>
</reference>
<gene>
    <name evidence="1" type="ORF">M404DRAFT_738725</name>
</gene>
<protein>
    <submittedName>
        <fullName evidence="1">Uncharacterized protein</fullName>
    </submittedName>
</protein>
<proteinExistence type="predicted"/>
<keyword evidence="2" id="KW-1185">Reference proteome</keyword>
<sequence>MSFTLLVPTERRHGEMGLLQYSMNTSRRARISSAAGSQKVADLKGTLRKQMSGSPLPLWIQHASRPLRPPTFRFNYQHPHCASTPPSPLCVIIDGRRRAPTVLVVSTDANEPHVLLANALALPGSCRRRDVRSNP</sequence>